<feature type="compositionally biased region" description="Polar residues" evidence="3">
    <location>
        <begin position="1055"/>
        <end position="1069"/>
    </location>
</feature>
<evidence type="ECO:0000313" key="4">
    <source>
        <dbReference type="EMBL" id="ESK81013.1"/>
    </source>
</evidence>
<name>V2W2G7_MONRO</name>
<dbReference type="HOGENOM" id="CLU_003292_0_2_1"/>
<dbReference type="InterPro" id="IPR010998">
    <property type="entry name" value="Integrase_recombinase_N"/>
</dbReference>
<dbReference type="Gene3D" id="1.10.150.130">
    <property type="match status" value="1"/>
</dbReference>
<feature type="region of interest" description="Disordered" evidence="3">
    <location>
        <begin position="1036"/>
        <end position="1069"/>
    </location>
</feature>
<dbReference type="PANTHER" id="PTHR33050:SF7">
    <property type="entry name" value="RIBONUCLEASE H"/>
    <property type="match status" value="1"/>
</dbReference>
<comment type="caution">
    <text evidence="4">The sequence shown here is derived from an EMBL/GenBank/DDBJ whole genome shotgun (WGS) entry which is preliminary data.</text>
</comment>
<dbReference type="Proteomes" id="UP000017559">
    <property type="component" value="Unassembled WGS sequence"/>
</dbReference>
<evidence type="ECO:0000313" key="5">
    <source>
        <dbReference type="Proteomes" id="UP000017559"/>
    </source>
</evidence>
<dbReference type="KEGG" id="mrr:Moror_11271"/>
<dbReference type="OrthoDB" id="2678913at2759"/>
<keyword evidence="5" id="KW-1185">Reference proteome</keyword>
<dbReference type="InterPro" id="IPR011010">
    <property type="entry name" value="DNA_brk_join_enz"/>
</dbReference>
<proteinExistence type="predicted"/>
<keyword evidence="4" id="KW-0695">RNA-directed DNA polymerase</keyword>
<evidence type="ECO:0000256" key="3">
    <source>
        <dbReference type="SAM" id="MobiDB-lite"/>
    </source>
</evidence>
<sequence>MDNRIRSDPALEECPEYEGDLFSTIRVALIADQNSPNITTNEEAVQHLRDTWTANNTVRRAKWQQQLDTDREVEEQRRQQVEENRRAQLEEEKKKEEEIKREKEKARTPLHPIPATGIKRLRDRLHPYAKKKLSSRKYFPLWYCLAEASREATEYERNLTEDTGFSLITKSDSTVAFKAVDTAKPSPNAKPDKALSWSEIMQGKNVFITNMSLGGYTEEHIRMFSQFYINMELHPRLREKRGQRAFVRYHAGVRWDWFESNEAGEPFDLANINEDILRDCFAEVQEEDMDATMNRSNEHPPAPQHPSSAPFEPQTSKPPTSHHAAHSALVEINTTSDHVEKRYCGTTRRPHDVPAMPEAILKTPKASRYAPIGRRRTDVLIPDTPTDTSARDVESQVTELRTALSARRSAALTPLHAEAWHEVLTETGLLCKYQDLAESIKHGFNVGIIPIQHTFTPANNIRTNEHQTAFENIVKNELRLRRWLGPYPQCVIEAVLGPFQTSPISMVPKPGKPGKFRLVQNFSYPHKPLSCDITNTTHHFTNTPLPAPILISSINSSIDSTLYPCLWGTFATTCRLLWSVPPGSQGAVRDVSEAYRMIPLHPNQWSGTVVRLSDGDEFAVDTCNMFGLSSAPGVFGCVADAGVEIFRAKGLGPVTKWVDDHFWIRVPREQLEKANATRKLLQQRVLDSGGIRHVKGRLLYMGDSLPNGRAEEFDDDFAFPLIDHASNSPRPQEDLLYTYNFSDINIISQRLGYIWETLKDINFCFRPVYFGFEWDMSEMIVSVPLTKCEKYLSALNDWDSHASHNYEEASSIYGKLLHVSYVLVSGRAYLVELEKLMATLSGAPPFSRYRSPKHLPADLLWWRRRLSNPISAPIPGLAELIDLHAYSDASGGHGIGLCIRGYWRAYRLLPGWQGDNDRDIGWAEAVGFWLLVRIIATYSQQGHHYKVYGDNEGVVEGWWNGRSRNQPTNNIFRHIHQVTEEQRFHIHTRYVPTDHNPADAPSRGIYGPDELLLPPIPIPDELHTFIVDYDAPLTQSEHQRSLREGLSNTSDKKPSSSISLPQHGPTNEQAEVTGAVRWPAAPPSRVPSSTNPRPYPAHLPLHPSNLRPHCLAKDRLILWKPINQREFLDRNGRPIDVSEDDLSQLLLVLSRAYAESTLQSYATGLLVYHVFCDTRNIPEDQRAPASPSLISLWISTIAGTYSGAAIKNFVYGVRAWHVVHGIDWQMKEAEMEALLRASVRMTPGSSKKKKRQPWTIPFIESILEELNPDDPIDAAIAACLTTTFYSGARLGEFTVPKLNDFHPDKYITRAHMSAGKDRNGFEVTIFHIPRTKSAPEAGEDVYWAIQNGPTDPNSHLENHFQVNNPTSRSHLFAYQVRDRGQVTWKPLTKRVFLQRLADAAKAKGLEPLQGHGIRIGATLEYLLRGVPFDVVKSTFRWKSDAFLTYLRKHAEIMAPYMQPQLHQEFIQYIMPPVR</sequence>
<dbReference type="InterPro" id="IPR052055">
    <property type="entry name" value="Hepadnavirus_pol/RT"/>
</dbReference>
<dbReference type="PANTHER" id="PTHR33050">
    <property type="entry name" value="REVERSE TRANSCRIPTASE DOMAIN-CONTAINING PROTEIN"/>
    <property type="match status" value="1"/>
</dbReference>
<dbReference type="GO" id="GO:0003964">
    <property type="term" value="F:RNA-directed DNA polymerase activity"/>
    <property type="evidence" value="ECO:0007669"/>
    <property type="project" value="UniProtKB-KW"/>
</dbReference>
<feature type="compositionally biased region" description="Basic and acidic residues" evidence="3">
    <location>
        <begin position="68"/>
        <end position="106"/>
    </location>
</feature>
<dbReference type="SUPFAM" id="SSF47823">
    <property type="entry name" value="lambda integrase-like, N-terminal domain"/>
    <property type="match status" value="1"/>
</dbReference>
<keyword evidence="2" id="KW-0233">DNA recombination</keyword>
<keyword evidence="4" id="KW-0548">Nucleotidyltransferase</keyword>
<keyword evidence="4" id="KW-0808">Transferase</keyword>
<dbReference type="GO" id="GO:0006310">
    <property type="term" value="P:DNA recombination"/>
    <property type="evidence" value="ECO:0007669"/>
    <property type="project" value="UniProtKB-KW"/>
</dbReference>
<dbReference type="GO" id="GO:0015074">
    <property type="term" value="P:DNA integration"/>
    <property type="evidence" value="ECO:0007669"/>
    <property type="project" value="InterPro"/>
</dbReference>
<keyword evidence="1" id="KW-0238">DNA-binding</keyword>
<protein>
    <submittedName>
        <fullName evidence="4">Reverse transcriptase ribonuclease h</fullName>
    </submittedName>
</protein>
<dbReference type="SUPFAM" id="SSF56349">
    <property type="entry name" value="DNA breaking-rejoining enzymes"/>
    <property type="match status" value="1"/>
</dbReference>
<dbReference type="Gene3D" id="1.10.443.10">
    <property type="entry name" value="Intergrase catalytic core"/>
    <property type="match status" value="1"/>
</dbReference>
<feature type="region of interest" description="Disordered" evidence="3">
    <location>
        <begin position="289"/>
        <end position="325"/>
    </location>
</feature>
<dbReference type="STRING" id="1381753.V2W2G7"/>
<evidence type="ECO:0000256" key="2">
    <source>
        <dbReference type="ARBA" id="ARBA00023172"/>
    </source>
</evidence>
<dbReference type="InterPro" id="IPR013762">
    <property type="entry name" value="Integrase-like_cat_sf"/>
</dbReference>
<gene>
    <name evidence="4" type="ORF">Moror_11271</name>
</gene>
<dbReference type="GO" id="GO:0003677">
    <property type="term" value="F:DNA binding"/>
    <property type="evidence" value="ECO:0007669"/>
    <property type="project" value="UniProtKB-KW"/>
</dbReference>
<organism evidence="4 5">
    <name type="scientific">Moniliophthora roreri (strain MCA 2997)</name>
    <name type="common">Cocoa frosty pod rot fungus</name>
    <name type="synonym">Crinipellis roreri</name>
    <dbReference type="NCBI Taxonomy" id="1381753"/>
    <lineage>
        <taxon>Eukaryota</taxon>
        <taxon>Fungi</taxon>
        <taxon>Dikarya</taxon>
        <taxon>Basidiomycota</taxon>
        <taxon>Agaricomycotina</taxon>
        <taxon>Agaricomycetes</taxon>
        <taxon>Agaricomycetidae</taxon>
        <taxon>Agaricales</taxon>
        <taxon>Marasmiineae</taxon>
        <taxon>Marasmiaceae</taxon>
        <taxon>Moniliophthora</taxon>
    </lineage>
</organism>
<dbReference type="EMBL" id="AWSO01002766">
    <property type="protein sequence ID" value="ESK81013.1"/>
    <property type="molecule type" value="Genomic_DNA"/>
</dbReference>
<reference evidence="4 5" key="1">
    <citation type="journal article" date="2014" name="BMC Genomics">
        <title>Genome and secretome analysis of the hemibiotrophic fungal pathogen, Moniliophthora roreri, which causes frosty pod rot disease of cacao: mechanisms of the biotrophic and necrotrophic phases.</title>
        <authorList>
            <person name="Meinhardt L.W."/>
            <person name="Costa G.G.L."/>
            <person name="Thomazella D.P.T."/>
            <person name="Teixeira P.J.P.L."/>
            <person name="Carazzolle M.F."/>
            <person name="Schuster S.C."/>
            <person name="Carlson J.E."/>
            <person name="Guiltinan M.J."/>
            <person name="Mieczkowski P."/>
            <person name="Farmer A."/>
            <person name="Ramaraj T."/>
            <person name="Crozier J."/>
            <person name="Davis R.E."/>
            <person name="Shao J."/>
            <person name="Melnick R.L."/>
            <person name="Pereira G.A.G."/>
            <person name="Bailey B.A."/>
        </authorList>
    </citation>
    <scope>NUCLEOTIDE SEQUENCE [LARGE SCALE GENOMIC DNA]</scope>
    <source>
        <strain evidence="4 5">MCA 2997</strain>
    </source>
</reference>
<feature type="region of interest" description="Disordered" evidence="3">
    <location>
        <begin position="65"/>
        <end position="106"/>
    </location>
</feature>
<accession>V2W2G7</accession>
<evidence type="ECO:0000256" key="1">
    <source>
        <dbReference type="ARBA" id="ARBA00023125"/>
    </source>
</evidence>